<dbReference type="Gene3D" id="3.40.50.1820">
    <property type="entry name" value="alpha/beta hydrolase"/>
    <property type="match status" value="1"/>
</dbReference>
<dbReference type="InterPro" id="IPR029058">
    <property type="entry name" value="AB_hydrolase_fold"/>
</dbReference>
<reference evidence="4" key="1">
    <citation type="journal article" date="2020" name="Nat. Ecol. Evol.">
        <title>Deeply conserved synteny resolves early events in vertebrate evolution.</title>
        <authorList>
            <person name="Simakov O."/>
            <person name="Marletaz F."/>
            <person name="Yue J.X."/>
            <person name="O'Connell B."/>
            <person name="Jenkins J."/>
            <person name="Brandt A."/>
            <person name="Calef R."/>
            <person name="Tung C.H."/>
            <person name="Huang T.K."/>
            <person name="Schmutz J."/>
            <person name="Satoh N."/>
            <person name="Yu J.K."/>
            <person name="Putnam N.H."/>
            <person name="Green R.E."/>
            <person name="Rokhsar D.S."/>
        </authorList>
    </citation>
    <scope>NUCLEOTIDE SEQUENCE [LARGE SCALE GENOMIC DNA]</scope>
    <source>
        <strain evidence="4">S238N-H82</strain>
    </source>
</reference>
<evidence type="ECO:0000256" key="2">
    <source>
        <dbReference type="SAM" id="MobiDB-lite"/>
    </source>
</evidence>
<keyword evidence="3" id="KW-0472">Membrane</keyword>
<name>A0A9J7LTN0_BRAFL</name>
<dbReference type="Pfam" id="PF03283">
    <property type="entry name" value="PAE"/>
    <property type="match status" value="1"/>
</dbReference>
<sequence>MSSARSRHARSNQTPDQTRDALGKMATEAPPACRTATGGNCTWRRYLVHFRYDMRYKAVFMVTALFLVWVALQHGPRPRVLHYMWSYGDLVVLPEDEAVSQGAVCLDGSPPGYYLRRGTGKGAKNWIIYLEGGGWCWDVPDCYKRSLTNWGSSKYFKWNFWFDGFLSNSPSVNPDFYNWNVAMLKYCDGASFAGNRTDVVVHEGKQLYFRGRRVLQALLDHLLAHGLDQADRVILSGVSAGGVAVMLHADYVRSRLPARVTYHALPDAGFFPDTRNITGHEHIRTLYQRSFTMQNCSGGVDDDCIKDKTEEMQWQCYIAQYAYKYVQTPMFIANSGYDYWSLWFVYHLRCHPEQCPPEKQDKLEEFHQKILAITSQVRKSEKDGIFLPSCFIHSLTSFGYTWTDYLVSGTSLRDAFHKWYTGKTPAVVANYFDKPYPENPTCPWTIEFYNRVTQRLGAYEFYVQ</sequence>
<dbReference type="KEGG" id="bfo:118424552"/>
<protein>
    <submittedName>
        <fullName evidence="5">Pectin acetylesterase 8-like isoform X1</fullName>
    </submittedName>
</protein>
<feature type="compositionally biased region" description="Basic residues" evidence="2">
    <location>
        <begin position="1"/>
        <end position="10"/>
    </location>
</feature>
<evidence type="ECO:0000313" key="5">
    <source>
        <dbReference type="RefSeq" id="XP_035689062.1"/>
    </source>
</evidence>
<proteinExistence type="inferred from homology"/>
<accession>A0A9J7LTN0</accession>
<keyword evidence="4" id="KW-1185">Reference proteome</keyword>
<dbReference type="OrthoDB" id="2015280at2759"/>
<comment type="similarity">
    <text evidence="1">Belongs to the pectinacetylesterase family. Notum subfamily.</text>
</comment>
<keyword evidence="3" id="KW-0812">Transmembrane</keyword>
<dbReference type="GeneID" id="118424552"/>
<dbReference type="InterPro" id="IPR004963">
    <property type="entry name" value="PAE/NOTUM"/>
</dbReference>
<dbReference type="SUPFAM" id="SSF53474">
    <property type="entry name" value="alpha/beta-Hydrolases"/>
    <property type="match status" value="1"/>
</dbReference>
<organism evidence="4 5">
    <name type="scientific">Branchiostoma floridae</name>
    <name type="common">Florida lancelet</name>
    <name type="synonym">Amphioxus</name>
    <dbReference type="NCBI Taxonomy" id="7739"/>
    <lineage>
        <taxon>Eukaryota</taxon>
        <taxon>Metazoa</taxon>
        <taxon>Chordata</taxon>
        <taxon>Cephalochordata</taxon>
        <taxon>Leptocardii</taxon>
        <taxon>Amphioxiformes</taxon>
        <taxon>Branchiostomatidae</taxon>
        <taxon>Branchiostoma</taxon>
    </lineage>
</organism>
<dbReference type="AlphaFoldDB" id="A0A9J7LTN0"/>
<dbReference type="RefSeq" id="XP_035689062.1">
    <property type="nucleotide sequence ID" value="XM_035833169.1"/>
</dbReference>
<dbReference type="PANTHER" id="PTHR21562">
    <property type="entry name" value="NOTUM-RELATED"/>
    <property type="match status" value="1"/>
</dbReference>
<dbReference type="OMA" id="HCQTEME"/>
<evidence type="ECO:0000313" key="4">
    <source>
        <dbReference type="Proteomes" id="UP000001554"/>
    </source>
</evidence>
<evidence type="ECO:0000256" key="3">
    <source>
        <dbReference type="SAM" id="Phobius"/>
    </source>
</evidence>
<dbReference type="GO" id="GO:0016787">
    <property type="term" value="F:hydrolase activity"/>
    <property type="evidence" value="ECO:0007669"/>
    <property type="project" value="InterPro"/>
</dbReference>
<feature type="transmembrane region" description="Helical" evidence="3">
    <location>
        <begin position="54"/>
        <end position="72"/>
    </location>
</feature>
<evidence type="ECO:0000256" key="1">
    <source>
        <dbReference type="ARBA" id="ARBA00010213"/>
    </source>
</evidence>
<reference evidence="5" key="2">
    <citation type="submission" date="2025-08" db="UniProtKB">
        <authorList>
            <consortium name="RefSeq"/>
        </authorList>
    </citation>
    <scope>IDENTIFICATION</scope>
    <source>
        <strain evidence="5">S238N-H82</strain>
        <tissue evidence="5">Testes</tissue>
    </source>
</reference>
<dbReference type="Proteomes" id="UP000001554">
    <property type="component" value="Chromosome 10"/>
</dbReference>
<keyword evidence="3" id="KW-1133">Transmembrane helix</keyword>
<feature type="region of interest" description="Disordered" evidence="2">
    <location>
        <begin position="1"/>
        <end position="21"/>
    </location>
</feature>
<dbReference type="PANTHER" id="PTHR21562:SF67">
    <property type="entry name" value="PECTIN ACETYLESTERASE"/>
    <property type="match status" value="1"/>
</dbReference>
<gene>
    <name evidence="5" type="primary">LOC118424552</name>
</gene>